<name>A0A0J8CGI9_BETVV</name>
<dbReference type="AlphaFoldDB" id="A0A0J8CGI9"/>
<evidence type="ECO:0000313" key="3">
    <source>
        <dbReference type="EMBL" id="KMT12652.1"/>
    </source>
</evidence>
<dbReference type="EMBL" id="KQ090084">
    <property type="protein sequence ID" value="KMT12652.1"/>
    <property type="molecule type" value="Genomic_DNA"/>
</dbReference>
<evidence type="ECO:0000313" key="4">
    <source>
        <dbReference type="Proteomes" id="UP000035740"/>
    </source>
</evidence>
<sequence>MKKRKREKVQKGAKENHETLEIQSKKSIPSSHLILKKSQKKLKRLVRKCADVHFITIILLLSCWCVVIQVQSQTPKKAPIQFKGYSISFSPQKSLYLCFSFPNSTKEYSITSSSDGVSTIRFNELHFCSNPAGDARVLGFRAFNASSFNSSFSEGFNHMCAKVVFQRRNSAKRGVFSDVMSFADCPRNGTKFVSPLNAMELHLSISHFKQISPYYPSIKLLYKRGGKLSPAPVYGKGKGKMVVSDPYESEDSSDDDADFLAPSISPPPMLATGENRGDTDVEVSSLLPLDVAKPLSPLEGSGVNIVQLLSEDTAQIQYSPDHLLDDANNFLLDAVSNEYY</sequence>
<dbReference type="eggNOG" id="KOG1075">
    <property type="taxonomic scope" value="Eukaryota"/>
</dbReference>
<keyword evidence="2" id="KW-1133">Transmembrane helix</keyword>
<evidence type="ECO:0000256" key="1">
    <source>
        <dbReference type="SAM" id="MobiDB-lite"/>
    </source>
</evidence>
<accession>A0A0J8CGI9</accession>
<keyword evidence="4" id="KW-1185">Reference proteome</keyword>
<protein>
    <submittedName>
        <fullName evidence="3">Uncharacterized protein</fullName>
    </submittedName>
</protein>
<organism evidence="3 4">
    <name type="scientific">Beta vulgaris subsp. vulgaris</name>
    <name type="common">Beet</name>
    <dbReference type="NCBI Taxonomy" id="3555"/>
    <lineage>
        <taxon>Eukaryota</taxon>
        <taxon>Viridiplantae</taxon>
        <taxon>Streptophyta</taxon>
        <taxon>Embryophyta</taxon>
        <taxon>Tracheophyta</taxon>
        <taxon>Spermatophyta</taxon>
        <taxon>Magnoliopsida</taxon>
        <taxon>eudicotyledons</taxon>
        <taxon>Gunneridae</taxon>
        <taxon>Pentapetalae</taxon>
        <taxon>Caryophyllales</taxon>
        <taxon>Chenopodiaceae</taxon>
        <taxon>Betoideae</taxon>
        <taxon>Beta</taxon>
    </lineage>
</organism>
<evidence type="ECO:0000256" key="2">
    <source>
        <dbReference type="SAM" id="Phobius"/>
    </source>
</evidence>
<keyword evidence="2" id="KW-0472">Membrane</keyword>
<keyword evidence="2" id="KW-0812">Transmembrane</keyword>
<reference evidence="3 4" key="1">
    <citation type="journal article" date="2014" name="Nature">
        <title>The genome of the recently domesticated crop plant sugar beet (Beta vulgaris).</title>
        <authorList>
            <person name="Dohm J.C."/>
            <person name="Minoche A.E."/>
            <person name="Holtgrawe D."/>
            <person name="Capella-Gutierrez S."/>
            <person name="Zakrzewski F."/>
            <person name="Tafer H."/>
            <person name="Rupp O."/>
            <person name="Sorensen T.R."/>
            <person name="Stracke R."/>
            <person name="Reinhardt R."/>
            <person name="Goesmann A."/>
            <person name="Kraft T."/>
            <person name="Schulz B."/>
            <person name="Stadler P.F."/>
            <person name="Schmidt T."/>
            <person name="Gabaldon T."/>
            <person name="Lehrach H."/>
            <person name="Weisshaar B."/>
            <person name="Himmelbauer H."/>
        </authorList>
    </citation>
    <scope>NUCLEOTIDE SEQUENCE [LARGE SCALE GENOMIC DNA]</scope>
    <source>
        <tissue evidence="3">Taproot</tissue>
    </source>
</reference>
<dbReference type="Gramene" id="KMT12652">
    <property type="protein sequence ID" value="KMT12652"/>
    <property type="gene ID" value="BVRB_4g091110"/>
</dbReference>
<feature type="transmembrane region" description="Helical" evidence="2">
    <location>
        <begin position="50"/>
        <end position="70"/>
    </location>
</feature>
<feature type="compositionally biased region" description="Basic and acidic residues" evidence="1">
    <location>
        <begin position="9"/>
        <end position="21"/>
    </location>
</feature>
<feature type="region of interest" description="Disordered" evidence="1">
    <location>
        <begin position="1"/>
        <end position="21"/>
    </location>
</feature>
<proteinExistence type="predicted"/>
<dbReference type="Proteomes" id="UP000035740">
    <property type="component" value="Chromosome 4"/>
</dbReference>
<gene>
    <name evidence="3" type="ORF">BVRB_4g091110</name>
</gene>